<comment type="caution">
    <text evidence="2">The sequence shown here is derived from an EMBL/GenBank/DDBJ whole genome shotgun (WGS) entry which is preliminary data.</text>
</comment>
<protein>
    <submittedName>
        <fullName evidence="2">Uncharacterized protein</fullName>
    </submittedName>
</protein>
<sequence length="913" mass="104798">MEQSRDSEKRTPVKVADKVTQTLSGEQSERHDVAESKNPVNLKSLMAGLDLAELVELANLAFLELALQNGINSNPANFAELAMHAMKRLQDNGKNNLIYKFALCIASNRPGSKDSLFPINRMPFGMVEYQIEFFSATNIMQISVPEDFKTWYETMCAEFPTRFSRLFRGPMWSGVTVNQQKDPLTARVNVASPSIRTVEKQTAEAPFTCEPTVQVEAIKELKKAHPHGRFWLKADACDIKVALQESVKGKWDGDVDLGDGKLKELRAEYDTRKADACIQEAAVTRDLLELKIRKMVDALQEDQRFLADGLKEADASFQKKFNSPNTSQAVLKALCWERVEYNTLLQQAQAFRTTIESLLPHLQPGSVRVQDVARSLKDLKEDLKKYLRNVFVKKRKPAATHVLAILVSEERWNKKPYSIPVQFVPYTSIKDQYIRDITTKVKREMVKMDLKPVGLVTDGEFNSLRTQGETRSLHIWQLMHDARESVSKMSRGNLLKMLIQIGVDHDGNPVTETYDEAIPATVITQLRNLQVVDGLTLEDAITYLRQKLVPDGYQPYPFKADTPENFVHKLRSLVATYRFRHRVEELKREGDDFSTYLYVPEVDPITEDTFHEREDHCHILKRIWKHTREGGFEGMKLQGFDDAMLDPGTGLTHAALTGERKQSVGDAERMLSFLVSKFLNEHGYLREANYIDVIAGWHEAADGRGLSELQRCKRNYAMLNMILTEWMPWYKENPDLSTIDINRPVKGICGFSRETVIAVTTNIESIEFRRRESAAHGFEEHPRAGTTDDVEAFFALLHRFLGLVFTLKDFKALWRRLVREFTKRVGDDLPFYYWTANERYREWEEEFPSFNEAPDVPDDIDPAEHPLRLHRLTLSRREDSSIFTAGRSFLPARNQTTIRQRLHRPEGQLPPNL</sequence>
<evidence type="ECO:0000256" key="1">
    <source>
        <dbReference type="SAM" id="MobiDB-lite"/>
    </source>
</evidence>
<dbReference type="InterPro" id="IPR024138">
    <property type="entry name" value="Pericentriolar_Pcm1"/>
</dbReference>
<feature type="compositionally biased region" description="Basic and acidic residues" evidence="1">
    <location>
        <begin position="1"/>
        <end position="17"/>
    </location>
</feature>
<evidence type="ECO:0000313" key="3">
    <source>
        <dbReference type="Proteomes" id="UP001159405"/>
    </source>
</evidence>
<dbReference type="Proteomes" id="UP001159405">
    <property type="component" value="Unassembled WGS sequence"/>
</dbReference>
<organism evidence="2 3">
    <name type="scientific">Porites lobata</name>
    <dbReference type="NCBI Taxonomy" id="104759"/>
    <lineage>
        <taxon>Eukaryota</taxon>
        <taxon>Metazoa</taxon>
        <taxon>Cnidaria</taxon>
        <taxon>Anthozoa</taxon>
        <taxon>Hexacorallia</taxon>
        <taxon>Scleractinia</taxon>
        <taxon>Fungiina</taxon>
        <taxon>Poritidae</taxon>
        <taxon>Porites</taxon>
    </lineage>
</organism>
<name>A0ABN8N255_9CNID</name>
<evidence type="ECO:0000313" key="2">
    <source>
        <dbReference type="EMBL" id="CAH3039651.1"/>
    </source>
</evidence>
<accession>A0ABN8N255</accession>
<feature type="region of interest" description="Disordered" evidence="1">
    <location>
        <begin position="1"/>
        <end position="35"/>
    </location>
</feature>
<dbReference type="EMBL" id="CALNXK010000007">
    <property type="protein sequence ID" value="CAH3039651.1"/>
    <property type="molecule type" value="Genomic_DNA"/>
</dbReference>
<dbReference type="PANTHER" id="PTHR14164:SF12">
    <property type="entry name" value="PERICENTRIOLAR MATERIAL 1 PROTEIN"/>
    <property type="match status" value="1"/>
</dbReference>
<dbReference type="PANTHER" id="PTHR14164">
    <property type="entry name" value="PERICENTRIOLAR MATERIAL 1-RELATED"/>
    <property type="match status" value="1"/>
</dbReference>
<proteinExistence type="predicted"/>
<keyword evidence="3" id="KW-1185">Reference proteome</keyword>
<gene>
    <name evidence="2" type="ORF">PLOB_00042823</name>
</gene>
<reference evidence="2 3" key="1">
    <citation type="submission" date="2022-05" db="EMBL/GenBank/DDBJ databases">
        <authorList>
            <consortium name="Genoscope - CEA"/>
            <person name="William W."/>
        </authorList>
    </citation>
    <scope>NUCLEOTIDE SEQUENCE [LARGE SCALE GENOMIC DNA]</scope>
</reference>